<feature type="compositionally biased region" description="Basic and acidic residues" evidence="1">
    <location>
        <begin position="219"/>
        <end position="229"/>
    </location>
</feature>
<dbReference type="InParanoid" id="A0A165K083"/>
<dbReference type="SUPFAM" id="SSF55277">
    <property type="entry name" value="GYF domain"/>
    <property type="match status" value="1"/>
</dbReference>
<dbReference type="Proteomes" id="UP000077266">
    <property type="component" value="Unassembled WGS sequence"/>
</dbReference>
<feature type="region of interest" description="Disordered" evidence="1">
    <location>
        <begin position="932"/>
        <end position="952"/>
    </location>
</feature>
<feature type="compositionally biased region" description="Low complexity" evidence="1">
    <location>
        <begin position="507"/>
        <end position="524"/>
    </location>
</feature>
<dbReference type="InterPro" id="IPR003169">
    <property type="entry name" value="GYF"/>
</dbReference>
<dbReference type="InterPro" id="IPR035445">
    <property type="entry name" value="GYF-like_dom_sf"/>
</dbReference>
<sequence>MTSTTALHFGPEWMRAKPAARPSPLLEGSPGTGTGSLGTGSPAHSYSYSLLATPASNRPGDVSFKYSREEMLQIYKDAVSRPELSAEVERWDGVVNEDAHEPVGLHDMDEVEKKLFSLTLNSELRRRQSQDTLTLALPGTSPSSAKFHGPSSPLRERPFGAMMNRRRDSDAAQPGYMPRRPSLTQTPGVNGPLSPSLASPRPRMDGWLQRKKTGGFDGNRPDDKPRDGIEVDNPADGSAPTKGDSTNLNGTDNAAQNPGDTAPAVQDAGTGAPEPSSHDGALANGHATNGSGLGSSTNAPPSVPLPPPATINWQYRDPMGIVQGPFIGQLMQDWYNQGFFPAELHMKRIEFDVEWRSVREWEVIGGKQFFLVPLNISKPPPGLPPALAAPPPTPPVALSQTSIQPGFSPQTTLASTTDPYQSITKPSRAATLDTTATDSTTSSYNATFGQPETGPFGAVRPPRFNTLDNKSNDIPGAGYASRAAWDHNNSFQDTGMYGTNSFNGAVPASPSTSFSQSSYPSVQPTTPYGAIGRAPGSRAARPDGFASAVGNDDFGRTSMGLGSSALNQEATSALGLGRPSPMSVPRSRQASYASDAAWASSESSSFAQPSRLGAAPVDPAIVSATRGVDFAGRSNPGRPQAQPSAWYYASQGHDDAAWGSAPGSVTDLPGTLVQEPAAMDARIDNTIPTPPLHEPTQLAVTSARPKAAFVPAPIGKPAGTAAPAQSPALPLAQAVKVASPWAKPVEDPAPKSKQTLRDIQEAEAKHAEALRKAAAAAAPKERPVASRAATEDLQSVTTSWGLPTSQAGQAPRAAPKEPSPLTPGSAAASAAAGVWTNAPKPAVVAKKSVKQIQEEEERNKRTAAKDASVIESARRGYAQTANKTATPSVWTTVGSSGKPNPIVAATARPSSAAASPATTPLAGRVANGTVARPAAASQHVKQPSASKPAEEPFVAPSTDFMKWLREALKDLNQVNLDEFMRLLLTFPIDPRDPSVVETIADTVYMYSSTMDGRRFAAEFCSRRKADAASKKGAIVTNPATKQTMLAEAVKSQPKAAPVQSDWKPAGASKKKRSGKQ</sequence>
<keyword evidence="4" id="KW-1185">Reference proteome</keyword>
<dbReference type="SMART" id="SM00444">
    <property type="entry name" value="GYF"/>
    <property type="match status" value="1"/>
</dbReference>
<dbReference type="Gene3D" id="3.30.1490.40">
    <property type="match status" value="1"/>
</dbReference>
<evidence type="ECO:0000259" key="2">
    <source>
        <dbReference type="PROSITE" id="PS50829"/>
    </source>
</evidence>
<feature type="compositionally biased region" description="Polar residues" evidence="1">
    <location>
        <begin position="286"/>
        <end position="299"/>
    </location>
</feature>
<dbReference type="PROSITE" id="PS50829">
    <property type="entry name" value="GYF"/>
    <property type="match status" value="1"/>
</dbReference>
<feature type="domain" description="GYF" evidence="2">
    <location>
        <begin position="310"/>
        <end position="365"/>
    </location>
</feature>
<dbReference type="FunCoup" id="A0A165K083">
    <property type="interactions" value="352"/>
</dbReference>
<feature type="region of interest" description="Disordered" evidence="1">
    <location>
        <begin position="132"/>
        <end position="309"/>
    </location>
</feature>
<accession>A0A165K083</accession>
<dbReference type="OrthoDB" id="6415790at2759"/>
<feature type="region of interest" description="Disordered" evidence="1">
    <location>
        <begin position="507"/>
        <end position="551"/>
    </location>
</feature>
<dbReference type="AlphaFoldDB" id="A0A165K083"/>
<gene>
    <name evidence="3" type="ORF">EXIGLDRAFT_834204</name>
</gene>
<dbReference type="EMBL" id="KV425954">
    <property type="protein sequence ID" value="KZV95601.1"/>
    <property type="molecule type" value="Genomic_DNA"/>
</dbReference>
<feature type="compositionally biased region" description="Low complexity" evidence="1">
    <location>
        <begin position="429"/>
        <end position="447"/>
    </location>
</feature>
<dbReference type="InterPro" id="IPR051640">
    <property type="entry name" value="GRB10-interact_GYF"/>
</dbReference>
<dbReference type="Pfam" id="PF02213">
    <property type="entry name" value="GYF"/>
    <property type="match status" value="1"/>
</dbReference>
<feature type="region of interest" description="Disordered" evidence="1">
    <location>
        <begin position="429"/>
        <end position="458"/>
    </location>
</feature>
<proteinExistence type="predicted"/>
<feature type="compositionally biased region" description="Polar residues" evidence="1">
    <location>
        <begin position="243"/>
        <end position="259"/>
    </location>
</feature>
<protein>
    <recommendedName>
        <fullName evidence="2">GYF domain-containing protein</fullName>
    </recommendedName>
</protein>
<evidence type="ECO:0000313" key="4">
    <source>
        <dbReference type="Proteomes" id="UP000077266"/>
    </source>
</evidence>
<feature type="region of interest" description="Disordered" evidence="1">
    <location>
        <begin position="770"/>
        <end position="833"/>
    </location>
</feature>
<organism evidence="3 4">
    <name type="scientific">Exidia glandulosa HHB12029</name>
    <dbReference type="NCBI Taxonomy" id="1314781"/>
    <lineage>
        <taxon>Eukaryota</taxon>
        <taxon>Fungi</taxon>
        <taxon>Dikarya</taxon>
        <taxon>Basidiomycota</taxon>
        <taxon>Agaricomycotina</taxon>
        <taxon>Agaricomycetes</taxon>
        <taxon>Auriculariales</taxon>
        <taxon>Exidiaceae</taxon>
        <taxon>Exidia</taxon>
    </lineage>
</organism>
<feature type="compositionally biased region" description="Polar residues" evidence="1">
    <location>
        <begin position="792"/>
        <end position="808"/>
    </location>
</feature>
<dbReference type="STRING" id="1314781.A0A165K083"/>
<dbReference type="GO" id="GO:0005829">
    <property type="term" value="C:cytosol"/>
    <property type="evidence" value="ECO:0007669"/>
    <property type="project" value="TreeGrafter"/>
</dbReference>
<reference evidence="3 4" key="1">
    <citation type="journal article" date="2016" name="Mol. Biol. Evol.">
        <title>Comparative Genomics of Early-Diverging Mushroom-Forming Fungi Provides Insights into the Origins of Lignocellulose Decay Capabilities.</title>
        <authorList>
            <person name="Nagy L.G."/>
            <person name="Riley R."/>
            <person name="Tritt A."/>
            <person name="Adam C."/>
            <person name="Daum C."/>
            <person name="Floudas D."/>
            <person name="Sun H."/>
            <person name="Yadav J.S."/>
            <person name="Pangilinan J."/>
            <person name="Larsson K.H."/>
            <person name="Matsuura K."/>
            <person name="Barry K."/>
            <person name="Labutti K."/>
            <person name="Kuo R."/>
            <person name="Ohm R.A."/>
            <person name="Bhattacharya S.S."/>
            <person name="Shirouzu T."/>
            <person name="Yoshinaga Y."/>
            <person name="Martin F.M."/>
            <person name="Grigoriev I.V."/>
            <person name="Hibbett D.S."/>
        </authorList>
    </citation>
    <scope>NUCLEOTIDE SEQUENCE [LARGE SCALE GENOMIC DNA]</scope>
    <source>
        <strain evidence="3 4">HHB12029</strain>
    </source>
</reference>
<feature type="region of interest" description="Disordered" evidence="1">
    <location>
        <begin position="1046"/>
        <end position="1076"/>
    </location>
</feature>
<feature type="region of interest" description="Disordered" evidence="1">
    <location>
        <begin position="1"/>
        <end position="47"/>
    </location>
</feature>
<evidence type="ECO:0000256" key="1">
    <source>
        <dbReference type="SAM" id="MobiDB-lite"/>
    </source>
</evidence>
<evidence type="ECO:0000313" key="3">
    <source>
        <dbReference type="EMBL" id="KZV95601.1"/>
    </source>
</evidence>
<name>A0A165K083_EXIGL</name>
<feature type="compositionally biased region" description="Low complexity" evidence="1">
    <location>
        <begin position="192"/>
        <end position="201"/>
    </location>
</feature>
<dbReference type="PANTHER" id="PTHR14445">
    <property type="entry name" value="GRB10 INTERACTING GYF PROTEIN"/>
    <property type="match status" value="1"/>
</dbReference>
<dbReference type="PANTHER" id="PTHR14445:SF36">
    <property type="entry name" value="FI03272P-RELATED"/>
    <property type="match status" value="1"/>
</dbReference>